<gene>
    <name evidence="1" type="ORF">Shy3280Sca016_015</name>
</gene>
<dbReference type="AlphaFoldDB" id="A0A2R4QNF8"/>
<dbReference type="EMBL" id="MF737021">
    <property type="protein sequence ID" value="AVY91729.1"/>
    <property type="molecule type" value="Genomic_DNA"/>
</dbReference>
<sequence>MMSPSWNNFLRSFLRFVVVRSGHDEGLGRIIFRSVFLTLRWQKEEEGRHQKEEVPQFRLQECWPLFVGHLFSGHLPSVCLCGHPYCKAFNRLGFELCFSQRGYYFVIQSACNVLMYPAII</sequence>
<organism evidence="1">
    <name type="scientific">Saccharum hybrid cultivar SP80-3280</name>
    <dbReference type="NCBI Taxonomy" id="193079"/>
    <lineage>
        <taxon>Eukaryota</taxon>
        <taxon>Viridiplantae</taxon>
        <taxon>Streptophyta</taxon>
        <taxon>Embryophyta</taxon>
        <taxon>Tracheophyta</taxon>
        <taxon>Spermatophyta</taxon>
        <taxon>Magnoliopsida</taxon>
        <taxon>Liliopsida</taxon>
        <taxon>Poales</taxon>
        <taxon>Poaceae</taxon>
        <taxon>PACMAD clade</taxon>
        <taxon>Panicoideae</taxon>
        <taxon>Andropogonodae</taxon>
        <taxon>Andropogoneae</taxon>
        <taxon>Saccharinae</taxon>
        <taxon>Saccharum</taxon>
        <taxon>Saccharum officinarum species complex</taxon>
    </lineage>
</organism>
<proteinExistence type="predicted"/>
<accession>A0A2R4QNF8</accession>
<evidence type="ECO:0000313" key="1">
    <source>
        <dbReference type="EMBL" id="AVY91729.1"/>
    </source>
</evidence>
<reference evidence="1" key="1">
    <citation type="journal article" date="2018" name="Front. Plant Sci.">
        <title>"Targeted Sequencing by Gene Synteny," a New Strategy for Polyploid Species: Sequencing and Physical Structure of a Complex Sugarcane Region.</title>
        <authorList>
            <person name="Mancini M.C."/>
            <person name="Cardoso-Silva C.B."/>
            <person name="Sforca D.A."/>
            <person name="Pereira de Souza A."/>
        </authorList>
    </citation>
    <scope>NUCLEOTIDE SEQUENCE</scope>
    <source>
        <strain evidence="1">Shy3280Sca016</strain>
    </source>
</reference>
<name>A0A2R4QNF8_9POAL</name>
<protein>
    <submittedName>
        <fullName evidence="1">Uncharacterized protein</fullName>
    </submittedName>
</protein>